<keyword evidence="11 12" id="KW-0131">Cell cycle</keyword>
<accession>A0A4Q2ENG7</accession>
<evidence type="ECO:0000256" key="9">
    <source>
        <dbReference type="ARBA" id="ARBA00022989"/>
    </source>
</evidence>
<dbReference type="Pfam" id="PF18075">
    <property type="entry name" value="FtsX_ECD"/>
    <property type="match status" value="1"/>
</dbReference>
<gene>
    <name evidence="16" type="ORF">C1706_00175</name>
</gene>
<dbReference type="PANTHER" id="PTHR47755">
    <property type="entry name" value="CELL DIVISION PROTEIN FTSX"/>
    <property type="match status" value="1"/>
</dbReference>
<comment type="similarity">
    <text evidence="3 12">Belongs to the ABC-4 integral membrane protein family. FtsX subfamily.</text>
</comment>
<evidence type="ECO:0000256" key="4">
    <source>
        <dbReference type="ARBA" id="ARBA00011160"/>
    </source>
</evidence>
<dbReference type="EMBL" id="PPCV01000001">
    <property type="protein sequence ID" value="RXW33675.1"/>
    <property type="molecule type" value="Genomic_DNA"/>
</dbReference>
<keyword evidence="6 12" id="KW-1003">Cell membrane</keyword>
<comment type="subunit">
    <text evidence="4">Forms a membrane-associated complex with FtsE.</text>
</comment>
<evidence type="ECO:0000256" key="2">
    <source>
        <dbReference type="ARBA" id="ARBA00004651"/>
    </source>
</evidence>
<keyword evidence="8 13" id="KW-0812">Transmembrane</keyword>
<dbReference type="InterPro" id="IPR004513">
    <property type="entry name" value="FtsX"/>
</dbReference>
<dbReference type="Pfam" id="PF02687">
    <property type="entry name" value="FtsX"/>
    <property type="match status" value="1"/>
</dbReference>
<evidence type="ECO:0000313" key="17">
    <source>
        <dbReference type="Proteomes" id="UP000290624"/>
    </source>
</evidence>
<evidence type="ECO:0000256" key="7">
    <source>
        <dbReference type="ARBA" id="ARBA00022618"/>
    </source>
</evidence>
<evidence type="ECO:0000256" key="11">
    <source>
        <dbReference type="ARBA" id="ARBA00023306"/>
    </source>
</evidence>
<evidence type="ECO:0000256" key="12">
    <source>
        <dbReference type="PIRNR" id="PIRNR003097"/>
    </source>
</evidence>
<dbReference type="GO" id="GO:0051301">
    <property type="term" value="P:cell division"/>
    <property type="evidence" value="ECO:0007669"/>
    <property type="project" value="UniProtKB-KW"/>
</dbReference>
<evidence type="ECO:0000256" key="1">
    <source>
        <dbReference type="ARBA" id="ARBA00003552"/>
    </source>
</evidence>
<protein>
    <recommendedName>
        <fullName evidence="5 12">Cell division protein FtsX</fullName>
    </recommendedName>
</protein>
<comment type="subcellular location">
    <subcellularLocation>
        <location evidence="2">Cell membrane</location>
        <topology evidence="2">Multi-pass membrane protein</topology>
    </subcellularLocation>
</comment>
<comment type="caution">
    <text evidence="16">The sequence shown here is derived from an EMBL/GenBank/DDBJ whole genome shotgun (WGS) entry which is preliminary data.</text>
</comment>
<evidence type="ECO:0000256" key="5">
    <source>
        <dbReference type="ARBA" id="ARBA00021907"/>
    </source>
</evidence>
<evidence type="ECO:0000256" key="3">
    <source>
        <dbReference type="ARBA" id="ARBA00007379"/>
    </source>
</evidence>
<name>A0A4Q2ENG7_9ACTN</name>
<dbReference type="GO" id="GO:0005886">
    <property type="term" value="C:plasma membrane"/>
    <property type="evidence" value="ECO:0007669"/>
    <property type="project" value="UniProtKB-SubCell"/>
</dbReference>
<keyword evidence="7 12" id="KW-0132">Cell division</keyword>
<feature type="transmembrane region" description="Helical" evidence="13">
    <location>
        <begin position="250"/>
        <end position="275"/>
    </location>
</feature>
<evidence type="ECO:0000256" key="8">
    <source>
        <dbReference type="ARBA" id="ARBA00022692"/>
    </source>
</evidence>
<evidence type="ECO:0000256" key="6">
    <source>
        <dbReference type="ARBA" id="ARBA00022475"/>
    </source>
</evidence>
<comment type="function">
    <text evidence="1">Part of the ABC transporter FtsEX involved in cellular division.</text>
</comment>
<dbReference type="AlphaFoldDB" id="A0A4Q2ENG7"/>
<proteinExistence type="inferred from homology"/>
<feature type="domain" description="FtsX extracellular" evidence="15">
    <location>
        <begin position="37"/>
        <end position="140"/>
    </location>
</feature>
<evidence type="ECO:0000313" key="16">
    <source>
        <dbReference type="EMBL" id="RXW33675.1"/>
    </source>
</evidence>
<evidence type="ECO:0000256" key="13">
    <source>
        <dbReference type="SAM" id="Phobius"/>
    </source>
</evidence>
<dbReference type="PANTHER" id="PTHR47755:SF1">
    <property type="entry name" value="CELL DIVISION PROTEIN FTSX"/>
    <property type="match status" value="1"/>
</dbReference>
<dbReference type="InterPro" id="IPR003838">
    <property type="entry name" value="ABC3_permease_C"/>
</dbReference>
<dbReference type="PIRSF" id="PIRSF003097">
    <property type="entry name" value="FtsX"/>
    <property type="match status" value="1"/>
</dbReference>
<keyword evidence="17" id="KW-1185">Reference proteome</keyword>
<sequence length="283" mass="30857">MNVAILVTMWVSLTLFGLGTLVAQQVDLIKGRWYDKIELTAYLCTADTTGGTCTPGQATTDAERHAIEAELASNPLVAATYYQSQDEVFEEFKVTYADSPILSTLKATDMQDLYRIKLKNPEEYQDVVSSLSVMPGVQSVQDLKALLDPMFEWLNWGRWMAVGASGLLLLAAALQIGNAIRVAAFTRRREIGIMRLVGASRTYIMLPSLLESLTVALSGAVLACATLAAIQRFAIIEKAKPALQGFAWIGWHNVAISMVGVVAVAIVLSMIPTLVATRRFLKV</sequence>
<evidence type="ECO:0000256" key="10">
    <source>
        <dbReference type="ARBA" id="ARBA00023136"/>
    </source>
</evidence>
<keyword evidence="9 13" id="KW-1133">Transmembrane helix</keyword>
<evidence type="ECO:0000259" key="14">
    <source>
        <dbReference type="Pfam" id="PF02687"/>
    </source>
</evidence>
<dbReference type="OrthoDB" id="9812531at2"/>
<feature type="domain" description="ABC3 transporter permease C-terminal" evidence="14">
    <location>
        <begin position="164"/>
        <end position="278"/>
    </location>
</feature>
<dbReference type="InterPro" id="IPR040690">
    <property type="entry name" value="FtsX_ECD"/>
</dbReference>
<organism evidence="16 17">
    <name type="scientific">Propioniciclava flava</name>
    <dbReference type="NCBI Taxonomy" id="2072026"/>
    <lineage>
        <taxon>Bacteria</taxon>
        <taxon>Bacillati</taxon>
        <taxon>Actinomycetota</taxon>
        <taxon>Actinomycetes</taxon>
        <taxon>Propionibacteriales</taxon>
        <taxon>Propionibacteriaceae</taxon>
        <taxon>Propioniciclava</taxon>
    </lineage>
</organism>
<dbReference type="Proteomes" id="UP000290624">
    <property type="component" value="Unassembled WGS sequence"/>
</dbReference>
<feature type="transmembrane region" description="Helical" evidence="13">
    <location>
        <begin position="159"/>
        <end position="183"/>
    </location>
</feature>
<dbReference type="NCBIfam" id="NF038346">
    <property type="entry name" value="FtsX_actino"/>
    <property type="match status" value="1"/>
</dbReference>
<evidence type="ECO:0000259" key="15">
    <source>
        <dbReference type="Pfam" id="PF18075"/>
    </source>
</evidence>
<reference evidence="16 17" key="1">
    <citation type="submission" date="2018-01" db="EMBL/GenBank/DDBJ databases">
        <title>Lactibacter flavus gen. nov., sp. nov., a novel bacterium of the family Propionibacteriaceae isolated from raw milk and dairy products.</title>
        <authorList>
            <person name="Wenning M."/>
            <person name="Breitenwieser F."/>
            <person name="Huptas C."/>
            <person name="von Neubeck M."/>
            <person name="Busse H.-J."/>
            <person name="Scherer S."/>
        </authorList>
    </citation>
    <scope>NUCLEOTIDE SEQUENCE [LARGE SCALE GENOMIC DNA]</scope>
    <source>
        <strain evidence="16 17">VG341</strain>
    </source>
</reference>
<feature type="transmembrane region" description="Helical" evidence="13">
    <location>
        <begin position="204"/>
        <end position="230"/>
    </location>
</feature>
<dbReference type="Gene3D" id="3.30.70.3040">
    <property type="match status" value="1"/>
</dbReference>
<keyword evidence="10 12" id="KW-0472">Membrane</keyword>
<dbReference type="InterPro" id="IPR047929">
    <property type="entry name" value="FtsX_actino"/>
</dbReference>